<reference evidence="9 10" key="1">
    <citation type="submission" date="2016-01" db="EMBL/GenBank/DDBJ databases">
        <title>Amycolatopsis coloradensis genome sequencing and assembly.</title>
        <authorList>
            <person name="Mayilraj S."/>
        </authorList>
    </citation>
    <scope>NUCLEOTIDE SEQUENCE [LARGE SCALE GENOMIC DNA]</scope>
    <source>
        <strain evidence="9 10">DSM 44225</strain>
    </source>
</reference>
<evidence type="ECO:0000313" key="9">
    <source>
        <dbReference type="EMBL" id="OLZ44920.1"/>
    </source>
</evidence>
<dbReference type="InterPro" id="IPR036259">
    <property type="entry name" value="MFS_trans_sf"/>
</dbReference>
<dbReference type="PROSITE" id="PS50850">
    <property type="entry name" value="MFS"/>
    <property type="match status" value="1"/>
</dbReference>
<feature type="transmembrane region" description="Helical" evidence="7">
    <location>
        <begin position="46"/>
        <end position="65"/>
    </location>
</feature>
<feature type="transmembrane region" description="Helical" evidence="7">
    <location>
        <begin position="393"/>
        <end position="418"/>
    </location>
</feature>
<name>A0A1R0KGY2_9PSEU</name>
<evidence type="ECO:0000256" key="3">
    <source>
        <dbReference type="ARBA" id="ARBA00022475"/>
    </source>
</evidence>
<feature type="transmembrane region" description="Helical" evidence="7">
    <location>
        <begin position="353"/>
        <end position="372"/>
    </location>
</feature>
<dbReference type="Gene3D" id="1.20.1250.20">
    <property type="entry name" value="MFS general substrate transporter like domains"/>
    <property type="match status" value="1"/>
</dbReference>
<dbReference type="Pfam" id="PF07690">
    <property type="entry name" value="MFS_1"/>
    <property type="match status" value="1"/>
</dbReference>
<dbReference type="InterPro" id="IPR020846">
    <property type="entry name" value="MFS_dom"/>
</dbReference>
<feature type="transmembrane region" description="Helical" evidence="7">
    <location>
        <begin position="140"/>
        <end position="158"/>
    </location>
</feature>
<feature type="transmembrane region" description="Helical" evidence="7">
    <location>
        <begin position="197"/>
        <end position="217"/>
    </location>
</feature>
<keyword evidence="3" id="KW-1003">Cell membrane</keyword>
<evidence type="ECO:0000256" key="2">
    <source>
        <dbReference type="ARBA" id="ARBA00022448"/>
    </source>
</evidence>
<feature type="transmembrane region" description="Helical" evidence="7">
    <location>
        <begin position="327"/>
        <end position="347"/>
    </location>
</feature>
<keyword evidence="10" id="KW-1185">Reference proteome</keyword>
<dbReference type="PANTHER" id="PTHR42718">
    <property type="entry name" value="MAJOR FACILITATOR SUPERFAMILY MULTIDRUG TRANSPORTER MFSC"/>
    <property type="match status" value="1"/>
</dbReference>
<dbReference type="SUPFAM" id="SSF103473">
    <property type="entry name" value="MFS general substrate transporter"/>
    <property type="match status" value="1"/>
</dbReference>
<dbReference type="RefSeq" id="WP_076166848.1">
    <property type="nucleotide sequence ID" value="NZ_JBEZVB010000034.1"/>
</dbReference>
<feature type="transmembrane region" description="Helical" evidence="7">
    <location>
        <begin position="164"/>
        <end position="185"/>
    </location>
</feature>
<evidence type="ECO:0000256" key="5">
    <source>
        <dbReference type="ARBA" id="ARBA00022989"/>
    </source>
</evidence>
<dbReference type="InterPro" id="IPR011701">
    <property type="entry name" value="MFS"/>
</dbReference>
<dbReference type="Gene3D" id="1.20.1720.10">
    <property type="entry name" value="Multidrug resistance protein D"/>
    <property type="match status" value="1"/>
</dbReference>
<evidence type="ECO:0000256" key="1">
    <source>
        <dbReference type="ARBA" id="ARBA00004651"/>
    </source>
</evidence>
<feature type="transmembrane region" description="Helical" evidence="7">
    <location>
        <begin position="299"/>
        <end position="320"/>
    </location>
</feature>
<dbReference type="EMBL" id="MQUQ01000021">
    <property type="protein sequence ID" value="OLZ44920.1"/>
    <property type="molecule type" value="Genomic_DNA"/>
</dbReference>
<dbReference type="GO" id="GO:0005886">
    <property type="term" value="C:plasma membrane"/>
    <property type="evidence" value="ECO:0007669"/>
    <property type="project" value="UniProtKB-SubCell"/>
</dbReference>
<dbReference type="OrthoDB" id="5168668at2"/>
<dbReference type="NCBIfam" id="TIGR00711">
    <property type="entry name" value="efflux_EmrB"/>
    <property type="match status" value="1"/>
</dbReference>
<organism evidence="9 10">
    <name type="scientific">Amycolatopsis coloradensis</name>
    <dbReference type="NCBI Taxonomy" id="76021"/>
    <lineage>
        <taxon>Bacteria</taxon>
        <taxon>Bacillati</taxon>
        <taxon>Actinomycetota</taxon>
        <taxon>Actinomycetes</taxon>
        <taxon>Pseudonocardiales</taxon>
        <taxon>Pseudonocardiaceae</taxon>
        <taxon>Amycolatopsis</taxon>
    </lineage>
</organism>
<proteinExistence type="predicted"/>
<keyword evidence="5 7" id="KW-1133">Transmembrane helix</keyword>
<dbReference type="Proteomes" id="UP000187486">
    <property type="component" value="Unassembled WGS sequence"/>
</dbReference>
<protein>
    <submittedName>
        <fullName evidence="9">MFS transporter</fullName>
    </submittedName>
</protein>
<feature type="transmembrane region" description="Helical" evidence="7">
    <location>
        <begin position="438"/>
        <end position="463"/>
    </location>
</feature>
<feature type="domain" description="Major facilitator superfamily (MFS) profile" evidence="8">
    <location>
        <begin position="11"/>
        <end position="468"/>
    </location>
</feature>
<evidence type="ECO:0000256" key="4">
    <source>
        <dbReference type="ARBA" id="ARBA00022692"/>
    </source>
</evidence>
<keyword evidence="2" id="KW-0813">Transport</keyword>
<evidence type="ECO:0000313" key="10">
    <source>
        <dbReference type="Proteomes" id="UP000187486"/>
    </source>
</evidence>
<accession>A0A1R0KGY2</accession>
<keyword evidence="4 7" id="KW-0812">Transmembrane</keyword>
<feature type="transmembrane region" description="Helical" evidence="7">
    <location>
        <begin position="12"/>
        <end position="34"/>
    </location>
</feature>
<evidence type="ECO:0000259" key="8">
    <source>
        <dbReference type="PROSITE" id="PS50850"/>
    </source>
</evidence>
<dbReference type="InterPro" id="IPR004638">
    <property type="entry name" value="EmrB-like"/>
</dbReference>
<comment type="caution">
    <text evidence="9">The sequence shown here is derived from an EMBL/GenBank/DDBJ whole genome shotgun (WGS) entry which is preliminary data.</text>
</comment>
<keyword evidence="6 7" id="KW-0472">Membrane</keyword>
<dbReference type="PANTHER" id="PTHR42718:SF46">
    <property type="entry name" value="BLR6921 PROTEIN"/>
    <property type="match status" value="1"/>
</dbReference>
<gene>
    <name evidence="9" type="ORF">BS329_34740</name>
</gene>
<comment type="subcellular location">
    <subcellularLocation>
        <location evidence="1">Cell membrane</location>
        <topology evidence="1">Multi-pass membrane protein</topology>
    </subcellularLocation>
</comment>
<feature type="transmembrane region" description="Helical" evidence="7">
    <location>
        <begin position="223"/>
        <end position="241"/>
    </location>
</feature>
<sequence>MNRLTGQELRIAAVIALGGLMAVLDTTIVAVALPQFMTTFSASLTTIQWIVTAYALGMIAAMPLAATLAQRWGARRVYLVALLVFAAASAGAGAAGDLGWLIAARAVQGLAGGLLNPLGMTIGFGAVAPERRGRMTTITGLPLLIGPILGPLLGGVLLESLSWRALFFITVPPALLAVVGVLRWVPAGAPSAERTPMDFVGGLLLVPGVVAVAYGLTEETTGVVARVAIVVAGLALMAVFARRSWRHHAPLLNVRLLSDRTFGRNTVVLVLYAAPYFGSMLLMPAYIQLMRGDSTLVSALMMVPATIGMGLSIQLAARVLERFGPRIVVGTGLSLAIASTGLTMLVLTPDTSYTVLAILGVLQGAGTGAIMMPTIVSAGRNLHGPDLASGSAILPLASTIATAVGTAAVSAVFTGLTASATGGRGLAALSEPGAGTTLIAEVVSAYRVTLVGVLAVMVLALVVRLRTRPAPAVPVAEPATVRSAV</sequence>
<dbReference type="GO" id="GO:0022857">
    <property type="term" value="F:transmembrane transporter activity"/>
    <property type="evidence" value="ECO:0007669"/>
    <property type="project" value="InterPro"/>
</dbReference>
<feature type="transmembrane region" description="Helical" evidence="7">
    <location>
        <begin position="262"/>
        <end position="287"/>
    </location>
</feature>
<dbReference type="STRING" id="76021.BS329_34740"/>
<dbReference type="AlphaFoldDB" id="A0A1R0KGY2"/>
<evidence type="ECO:0000256" key="6">
    <source>
        <dbReference type="ARBA" id="ARBA00023136"/>
    </source>
</evidence>
<feature type="transmembrane region" description="Helical" evidence="7">
    <location>
        <begin position="77"/>
        <end position="103"/>
    </location>
</feature>
<evidence type="ECO:0000256" key="7">
    <source>
        <dbReference type="SAM" id="Phobius"/>
    </source>
</evidence>